<proteinExistence type="predicted"/>
<dbReference type="Proteomes" id="UP000598174">
    <property type="component" value="Unassembled WGS sequence"/>
</dbReference>
<organism evidence="1 2">
    <name type="scientific">Paractinoplanes ferrugineus</name>
    <dbReference type="NCBI Taxonomy" id="113564"/>
    <lineage>
        <taxon>Bacteria</taxon>
        <taxon>Bacillati</taxon>
        <taxon>Actinomycetota</taxon>
        <taxon>Actinomycetes</taxon>
        <taxon>Micromonosporales</taxon>
        <taxon>Micromonosporaceae</taxon>
        <taxon>Paractinoplanes</taxon>
    </lineage>
</organism>
<sequence length="146" mass="16469">MTPAGRDAEHQEREEELERAEDCQAALVGFVDTASKPGFYQKPVEPTIRAQLLGNLDDARPVFQVLSTSNLIPFMELLNRLEGTQPITHEELLPLVNSVLRPLNLAVKRFSKRHRLAAQTGREVLTVRLTDESFADEDEQDTHPKP</sequence>
<keyword evidence="2" id="KW-1185">Reference proteome</keyword>
<name>A0A919J6G5_9ACTN</name>
<dbReference type="RefSeq" id="WP_203819934.1">
    <property type="nucleotide sequence ID" value="NZ_BAAABP010000027.1"/>
</dbReference>
<protein>
    <submittedName>
        <fullName evidence="1">Uncharacterized protein</fullName>
    </submittedName>
</protein>
<comment type="caution">
    <text evidence="1">The sequence shown here is derived from an EMBL/GenBank/DDBJ whole genome shotgun (WGS) entry which is preliminary data.</text>
</comment>
<dbReference type="EMBL" id="BOMM01000049">
    <property type="protein sequence ID" value="GIE13494.1"/>
    <property type="molecule type" value="Genomic_DNA"/>
</dbReference>
<gene>
    <name evidence="1" type="ORF">Afe05nite_53340</name>
</gene>
<evidence type="ECO:0000313" key="2">
    <source>
        <dbReference type="Proteomes" id="UP000598174"/>
    </source>
</evidence>
<reference evidence="1" key="1">
    <citation type="submission" date="2021-01" db="EMBL/GenBank/DDBJ databases">
        <title>Whole genome shotgun sequence of Actinoplanes ferrugineus NBRC 15555.</title>
        <authorList>
            <person name="Komaki H."/>
            <person name="Tamura T."/>
        </authorList>
    </citation>
    <scope>NUCLEOTIDE SEQUENCE</scope>
    <source>
        <strain evidence="1">NBRC 15555</strain>
    </source>
</reference>
<evidence type="ECO:0000313" key="1">
    <source>
        <dbReference type="EMBL" id="GIE13494.1"/>
    </source>
</evidence>
<dbReference type="AlphaFoldDB" id="A0A919J6G5"/>
<accession>A0A919J6G5</accession>